<feature type="region of interest" description="Disordered" evidence="1">
    <location>
        <begin position="82"/>
        <end position="103"/>
    </location>
</feature>
<proteinExistence type="predicted"/>
<reference evidence="2 3" key="1">
    <citation type="submission" date="2023-09" db="EMBL/GenBank/DDBJ databases">
        <title>Nesidiocoris tenuis whole genome shotgun sequence.</title>
        <authorList>
            <person name="Shibata T."/>
            <person name="Shimoda M."/>
            <person name="Kobayashi T."/>
            <person name="Uehara T."/>
        </authorList>
    </citation>
    <scope>NUCLEOTIDE SEQUENCE [LARGE SCALE GENOMIC DNA]</scope>
    <source>
        <strain evidence="2 3">Japan</strain>
    </source>
</reference>
<name>A0ABN7AFQ3_9HEMI</name>
<dbReference type="Proteomes" id="UP001307889">
    <property type="component" value="Chromosome 2"/>
</dbReference>
<protein>
    <submittedName>
        <fullName evidence="2">Uncharacterized protein</fullName>
    </submittedName>
</protein>
<feature type="compositionally biased region" description="Basic and acidic residues" evidence="1">
    <location>
        <begin position="270"/>
        <end position="285"/>
    </location>
</feature>
<evidence type="ECO:0000313" key="2">
    <source>
        <dbReference type="EMBL" id="BES91105.1"/>
    </source>
</evidence>
<evidence type="ECO:0000313" key="3">
    <source>
        <dbReference type="Proteomes" id="UP001307889"/>
    </source>
</evidence>
<feature type="region of interest" description="Disordered" evidence="1">
    <location>
        <begin position="161"/>
        <end position="237"/>
    </location>
</feature>
<evidence type="ECO:0000256" key="1">
    <source>
        <dbReference type="SAM" id="MobiDB-lite"/>
    </source>
</evidence>
<organism evidence="2 3">
    <name type="scientific">Nesidiocoris tenuis</name>
    <dbReference type="NCBI Taxonomy" id="355587"/>
    <lineage>
        <taxon>Eukaryota</taxon>
        <taxon>Metazoa</taxon>
        <taxon>Ecdysozoa</taxon>
        <taxon>Arthropoda</taxon>
        <taxon>Hexapoda</taxon>
        <taxon>Insecta</taxon>
        <taxon>Pterygota</taxon>
        <taxon>Neoptera</taxon>
        <taxon>Paraneoptera</taxon>
        <taxon>Hemiptera</taxon>
        <taxon>Heteroptera</taxon>
        <taxon>Panheteroptera</taxon>
        <taxon>Cimicomorpha</taxon>
        <taxon>Miridae</taxon>
        <taxon>Dicyphina</taxon>
        <taxon>Nesidiocoris</taxon>
    </lineage>
</organism>
<sequence>MSSLFNPELAKLSPIKRVVPANHGDISFTPMSYSIIDRDEASMLRKYNHPGSDATLTGIEKSNISWQLPPQELSLFSHVPSTFPKQNSNQQNHHMSQKHHEPTDCSFTPMSYSIIDKDEASILKKYNIPYTDATLTGIESSNIPWELPANDLSLFNHIPSTFHTKKTSPRKRTLEEKPRHNNQAISGSTTFSTVPKKNHQPTPSNSNMGRSSTMKMAPNDKSGHDQAGRTASSSVPSITEIMEELRRLPEGLSASELADHLLSMSSGDPHSAKKEDFDESAVHDESCSVPSMTAIMNRLKQLPDDLSESGVAECLMNMTGVHLSTILVC</sequence>
<feature type="compositionally biased region" description="Polar residues" evidence="1">
    <location>
        <begin position="181"/>
        <end position="214"/>
    </location>
</feature>
<accession>A0ABN7AFQ3</accession>
<feature type="region of interest" description="Disordered" evidence="1">
    <location>
        <begin position="263"/>
        <end position="285"/>
    </location>
</feature>
<feature type="compositionally biased region" description="Low complexity" evidence="1">
    <location>
        <begin position="85"/>
        <end position="94"/>
    </location>
</feature>
<gene>
    <name evidence="2" type="ORF">NTJ_03913</name>
</gene>
<dbReference type="EMBL" id="AP028910">
    <property type="protein sequence ID" value="BES91105.1"/>
    <property type="molecule type" value="Genomic_DNA"/>
</dbReference>
<keyword evidence="3" id="KW-1185">Reference proteome</keyword>